<organism evidence="10 11">
    <name type="scientific">Acidovorax delafieldii 2AN</name>
    <dbReference type="NCBI Taxonomy" id="573060"/>
    <lineage>
        <taxon>Bacteria</taxon>
        <taxon>Pseudomonadati</taxon>
        <taxon>Pseudomonadota</taxon>
        <taxon>Betaproteobacteria</taxon>
        <taxon>Burkholderiales</taxon>
        <taxon>Comamonadaceae</taxon>
        <taxon>Acidovorax</taxon>
    </lineage>
</organism>
<keyword evidence="3 7" id="KW-0732">Signal</keyword>
<proteinExistence type="inferred from homology"/>
<dbReference type="GO" id="GO:0042597">
    <property type="term" value="C:periplasmic space"/>
    <property type="evidence" value="ECO:0007669"/>
    <property type="project" value="UniProtKB-SubCell"/>
</dbReference>
<evidence type="ECO:0000256" key="1">
    <source>
        <dbReference type="ARBA" id="ARBA00004418"/>
    </source>
</evidence>
<evidence type="ECO:0000313" key="11">
    <source>
        <dbReference type="Proteomes" id="UP000003856"/>
    </source>
</evidence>
<dbReference type="PANTHER" id="PTHR35272:SF3">
    <property type="entry name" value="THIOL:DISULFIDE INTERCHANGE PROTEIN DSBC"/>
    <property type="match status" value="1"/>
</dbReference>
<evidence type="ECO:0000259" key="9">
    <source>
        <dbReference type="Pfam" id="PF13098"/>
    </source>
</evidence>
<dbReference type="InterPro" id="IPR017937">
    <property type="entry name" value="Thioredoxin_CS"/>
</dbReference>
<dbReference type="Gene3D" id="3.10.450.70">
    <property type="entry name" value="Disulphide bond isomerase, DsbC/G, N-terminal"/>
    <property type="match status" value="1"/>
</dbReference>
<dbReference type="Pfam" id="PF10411">
    <property type="entry name" value="DsbC_N"/>
    <property type="match status" value="1"/>
</dbReference>
<dbReference type="AlphaFoldDB" id="C5TC43"/>
<keyword evidence="4 7" id="KW-0574">Periplasm</keyword>
<keyword evidence="6 7" id="KW-0676">Redox-active center</keyword>
<feature type="domain" description="Disulphide bond isomerase DsbC/G N-terminal" evidence="8">
    <location>
        <begin position="31"/>
        <end position="98"/>
    </location>
</feature>
<dbReference type="Pfam" id="PF13098">
    <property type="entry name" value="Thioredoxin_2"/>
    <property type="match status" value="1"/>
</dbReference>
<protein>
    <recommendedName>
        <fullName evidence="7">Thiol:disulfide interchange protein</fullName>
    </recommendedName>
</protein>
<gene>
    <name evidence="10" type="ORF">AcdelDRAFT_4473</name>
</gene>
<dbReference type="InterPro" id="IPR051470">
    <property type="entry name" value="Thiol:disulfide_interchange"/>
</dbReference>
<evidence type="ECO:0000256" key="4">
    <source>
        <dbReference type="ARBA" id="ARBA00022764"/>
    </source>
</evidence>
<dbReference type="SUPFAM" id="SSF54423">
    <property type="entry name" value="DsbC/DsbG N-terminal domain-like"/>
    <property type="match status" value="1"/>
</dbReference>
<dbReference type="CDD" id="cd03020">
    <property type="entry name" value="DsbA_DsbC_DsbG"/>
    <property type="match status" value="1"/>
</dbReference>
<dbReference type="SUPFAM" id="SSF52833">
    <property type="entry name" value="Thioredoxin-like"/>
    <property type="match status" value="1"/>
</dbReference>
<sequence length="279" mass="30387">MATTESARRSRRFASAALCAVLAAAAATVQAASPDETRLLAALRKAHPGTEFTEVSRTEVSGLYEVWMNGNVAYVASANPRYFVFGRLFDTQAMRDVTGPRIAQRGGQDGRAQAETASAAPVPVDQLPLADAIKTVRGNGQRKLAVFSDPNCVYCKQLEPELAGLDNVTIYTFLVPFQGEARPVAIWCAADRERAWRQWMLQADASLMQPGAQCDHPIARNLELARRLRVQGTPTLIWADGSRTDGYVGRSVLEARFAEVAKVATSQLQPQPATTEKRP</sequence>
<dbReference type="InterPro" id="IPR033954">
    <property type="entry name" value="DiS-bond_Isoase_DsbC/G"/>
</dbReference>
<comment type="similarity">
    <text evidence="2 7">Belongs to the thioredoxin family. DsbC subfamily.</text>
</comment>
<dbReference type="InterPro" id="IPR018950">
    <property type="entry name" value="DiS-bond_isomerase_DsbC/G_N"/>
</dbReference>
<dbReference type="EMBL" id="ACQT01000402">
    <property type="protein sequence ID" value="EER57954.1"/>
    <property type="molecule type" value="Genomic_DNA"/>
</dbReference>
<evidence type="ECO:0000259" key="8">
    <source>
        <dbReference type="Pfam" id="PF10411"/>
    </source>
</evidence>
<feature type="domain" description="Thioredoxin-like fold" evidence="9">
    <location>
        <begin position="137"/>
        <end position="254"/>
    </location>
</feature>
<accession>C5TC43</accession>
<evidence type="ECO:0000256" key="7">
    <source>
        <dbReference type="RuleBase" id="RU364038"/>
    </source>
</evidence>
<dbReference type="PATRIC" id="fig|573060.9.peg.445"/>
<feature type="signal peptide" evidence="7">
    <location>
        <begin position="1"/>
        <end position="31"/>
    </location>
</feature>
<dbReference type="PANTHER" id="PTHR35272">
    <property type="entry name" value="THIOL:DISULFIDE INTERCHANGE PROTEIN DSBC-RELATED"/>
    <property type="match status" value="1"/>
</dbReference>
<name>C5TC43_ACIDE</name>
<dbReference type="InterPro" id="IPR009094">
    <property type="entry name" value="DiS-bond_isomerase_DsbC/G_N_sf"/>
</dbReference>
<reference evidence="10 11" key="1">
    <citation type="submission" date="2009-05" db="EMBL/GenBank/DDBJ databases">
        <title>The draft genome of Acidovorax delafieldii 2AN.</title>
        <authorList>
            <consortium name="US DOE Joint Genome Institute (JGI-PGF)"/>
            <person name="Lucas S."/>
            <person name="Copeland A."/>
            <person name="Lapidus A."/>
            <person name="Glavina del Rio T."/>
            <person name="Tice H."/>
            <person name="Bruce D."/>
            <person name="Goodwin L."/>
            <person name="Pitluck S."/>
            <person name="Larimer F."/>
            <person name="Land M.L."/>
            <person name="Hauser L."/>
            <person name="Shelobolina E.S."/>
            <person name="Picardal F."/>
            <person name="Roden E."/>
            <person name="Emerson D."/>
        </authorList>
    </citation>
    <scope>NUCLEOTIDE SEQUENCE [LARGE SCALE GENOMIC DNA]</scope>
    <source>
        <strain evidence="10 11">2AN</strain>
    </source>
</reference>
<comment type="function">
    <text evidence="7">Required for disulfide bond formation in some periplasmic proteins. Acts by transferring its disulfide bond to other proteins and is reduced in the process.</text>
</comment>
<evidence type="ECO:0000256" key="6">
    <source>
        <dbReference type="ARBA" id="ARBA00023284"/>
    </source>
</evidence>
<dbReference type="Gene3D" id="3.40.30.10">
    <property type="entry name" value="Glutaredoxin"/>
    <property type="match status" value="1"/>
</dbReference>
<dbReference type="Proteomes" id="UP000003856">
    <property type="component" value="Unassembled WGS sequence"/>
</dbReference>
<keyword evidence="5" id="KW-1015">Disulfide bond</keyword>
<evidence type="ECO:0000256" key="5">
    <source>
        <dbReference type="ARBA" id="ARBA00023157"/>
    </source>
</evidence>
<keyword evidence="11" id="KW-1185">Reference proteome</keyword>
<comment type="subcellular location">
    <subcellularLocation>
        <location evidence="1 7">Periplasm</location>
    </subcellularLocation>
</comment>
<evidence type="ECO:0000313" key="10">
    <source>
        <dbReference type="EMBL" id="EER57954.1"/>
    </source>
</evidence>
<feature type="chain" id="PRO_5010004869" description="Thiol:disulfide interchange protein" evidence="7">
    <location>
        <begin position="32"/>
        <end position="279"/>
    </location>
</feature>
<evidence type="ECO:0000256" key="3">
    <source>
        <dbReference type="ARBA" id="ARBA00022729"/>
    </source>
</evidence>
<evidence type="ECO:0000256" key="2">
    <source>
        <dbReference type="ARBA" id="ARBA00009813"/>
    </source>
</evidence>
<comment type="caution">
    <text evidence="10">The sequence shown here is derived from an EMBL/GenBank/DDBJ whole genome shotgun (WGS) entry which is preliminary data.</text>
</comment>
<dbReference type="InterPro" id="IPR012336">
    <property type="entry name" value="Thioredoxin-like_fold"/>
</dbReference>
<dbReference type="InterPro" id="IPR036249">
    <property type="entry name" value="Thioredoxin-like_sf"/>
</dbReference>
<dbReference type="PROSITE" id="PS00194">
    <property type="entry name" value="THIOREDOXIN_1"/>
    <property type="match status" value="1"/>
</dbReference>